<evidence type="ECO:0000256" key="2">
    <source>
        <dbReference type="ARBA" id="ARBA00004514"/>
    </source>
</evidence>
<dbReference type="Gene3D" id="1.10.287.1080">
    <property type="entry name" value="MazG-like"/>
    <property type="match status" value="1"/>
</dbReference>
<dbReference type="PANTHER" id="PTHR46523">
    <property type="entry name" value="DCTP PYROPHOSPHATASE 1"/>
    <property type="match status" value="1"/>
</dbReference>
<organism evidence="15">
    <name type="scientific">Oppiella nova</name>
    <dbReference type="NCBI Taxonomy" id="334625"/>
    <lineage>
        <taxon>Eukaryota</taxon>
        <taxon>Metazoa</taxon>
        <taxon>Ecdysozoa</taxon>
        <taxon>Arthropoda</taxon>
        <taxon>Chelicerata</taxon>
        <taxon>Arachnida</taxon>
        <taxon>Acari</taxon>
        <taxon>Acariformes</taxon>
        <taxon>Sarcoptiformes</taxon>
        <taxon>Oribatida</taxon>
        <taxon>Brachypylina</taxon>
        <taxon>Oppioidea</taxon>
        <taxon>Oppiidae</taxon>
        <taxon>Oppiella</taxon>
    </lineage>
</organism>
<evidence type="ECO:0000256" key="13">
    <source>
        <dbReference type="ARBA" id="ARBA00076045"/>
    </source>
</evidence>
<keyword evidence="8" id="KW-0460">Magnesium</keyword>
<evidence type="ECO:0000256" key="3">
    <source>
        <dbReference type="ARBA" id="ARBA00011881"/>
    </source>
</evidence>
<evidence type="ECO:0000256" key="9">
    <source>
        <dbReference type="ARBA" id="ARBA00050236"/>
    </source>
</evidence>
<dbReference type="PANTHER" id="PTHR46523:SF1">
    <property type="entry name" value="DCTP PYROPHOSPHATASE 1"/>
    <property type="match status" value="1"/>
</dbReference>
<dbReference type="CDD" id="cd11537">
    <property type="entry name" value="NTP-PPase_RS21-C6_like"/>
    <property type="match status" value="1"/>
</dbReference>
<evidence type="ECO:0000256" key="4">
    <source>
        <dbReference type="ARBA" id="ARBA00022490"/>
    </source>
</evidence>
<evidence type="ECO:0000256" key="6">
    <source>
        <dbReference type="ARBA" id="ARBA00022723"/>
    </source>
</evidence>
<protein>
    <recommendedName>
        <fullName evidence="12">dCTP pyrophosphatase 1</fullName>
        <ecNumber evidence="11">3.6.1.12</ecNumber>
    </recommendedName>
    <alternativeName>
        <fullName evidence="13">Deoxycytidine-triphosphatase 1</fullName>
    </alternativeName>
</protein>
<comment type="subunit">
    <text evidence="3">Homotetramer.</text>
</comment>
<evidence type="ECO:0000256" key="1">
    <source>
        <dbReference type="ARBA" id="ARBA00001946"/>
    </source>
</evidence>
<dbReference type="GO" id="GO:0042802">
    <property type="term" value="F:identical protein binding"/>
    <property type="evidence" value="ECO:0007669"/>
    <property type="project" value="UniProtKB-ARBA"/>
</dbReference>
<name>A0A7R9QNG7_9ACAR</name>
<evidence type="ECO:0000313" key="16">
    <source>
        <dbReference type="Proteomes" id="UP000728032"/>
    </source>
</evidence>
<dbReference type="SUPFAM" id="SSF101386">
    <property type="entry name" value="all-alpha NTP pyrophosphatases"/>
    <property type="match status" value="1"/>
</dbReference>
<dbReference type="Pfam" id="PF12643">
    <property type="entry name" value="MazG-like"/>
    <property type="match status" value="1"/>
</dbReference>
<comment type="catalytic activity">
    <reaction evidence="9">
        <text>dCTP + H2O = dCMP + diphosphate + H(+)</text>
        <dbReference type="Rhea" id="RHEA:22636"/>
        <dbReference type="ChEBI" id="CHEBI:15377"/>
        <dbReference type="ChEBI" id="CHEBI:15378"/>
        <dbReference type="ChEBI" id="CHEBI:33019"/>
        <dbReference type="ChEBI" id="CHEBI:57566"/>
        <dbReference type="ChEBI" id="CHEBI:61481"/>
        <dbReference type="EC" id="3.6.1.12"/>
    </reaction>
</comment>
<dbReference type="EC" id="3.6.1.12" evidence="11"/>
<keyword evidence="6" id="KW-0479">Metal-binding</keyword>
<gene>
    <name evidence="15" type="ORF">ONB1V03_LOCUS9188</name>
</gene>
<comment type="cofactor">
    <cofactor evidence="1">
        <name>Mg(2+)</name>
        <dbReference type="ChEBI" id="CHEBI:18420"/>
    </cofactor>
</comment>
<keyword evidence="7" id="KW-0378">Hydrolase</keyword>
<proteinExistence type="predicted"/>
<keyword evidence="16" id="KW-1185">Reference proteome</keyword>
<evidence type="ECO:0000256" key="11">
    <source>
        <dbReference type="ARBA" id="ARBA00066457"/>
    </source>
</evidence>
<comment type="function">
    <text evidence="10">Hydrolyzes deoxynucleoside triphosphates (dNTPs) to the corresponding nucleoside monophosphates. Has a strong preference for dCTP and its analogs including 5-iodo-dCTP and 5-methyl-dCTP for which it may even have a higher efficiency. May protect DNA or RNA against the incorporation of these genotoxic nucleotide analogs through their catabolism.</text>
</comment>
<comment type="subcellular location">
    <subcellularLocation>
        <location evidence="2">Cytoplasm</location>
        <location evidence="2">Cytosol</location>
    </subcellularLocation>
</comment>
<evidence type="ECO:0000256" key="12">
    <source>
        <dbReference type="ARBA" id="ARBA00070266"/>
    </source>
</evidence>
<evidence type="ECO:0000256" key="14">
    <source>
        <dbReference type="SAM" id="MobiDB-lite"/>
    </source>
</evidence>
<dbReference type="FunFam" id="1.10.287.1080:FF:000004">
    <property type="entry name" value="dCTP pyrophosphatase 1"/>
    <property type="match status" value="1"/>
</dbReference>
<accession>A0A7R9QNG7</accession>
<dbReference type="InterPro" id="IPR052555">
    <property type="entry name" value="dCTP_Pyrophosphatase"/>
</dbReference>
<feature type="region of interest" description="Disordered" evidence="14">
    <location>
        <begin position="39"/>
        <end position="59"/>
    </location>
</feature>
<dbReference type="EMBL" id="CAJPVJ010005643">
    <property type="protein sequence ID" value="CAG2169714.1"/>
    <property type="molecule type" value="Genomic_DNA"/>
</dbReference>
<sequence>MAKPDTKRHSETLNGATNELVMQEVVSTSDNHAVNVVQEVDECQPPPPKRPLNGDSREDIDHNFKFSDRPTLEELHAMHTRFVRDRDWDQFHSPRNVLLALVGEVGELAELFQWRGECPVGLTDWSAKERTALEEELSDCLIYLLRLADRCRVDLPAAAVQKLAKNEAKYPIDKVFGSSKKYTEYQ</sequence>
<dbReference type="InterPro" id="IPR025984">
    <property type="entry name" value="DCTPP"/>
</dbReference>
<keyword evidence="5" id="KW-0597">Phosphoprotein</keyword>
<evidence type="ECO:0000256" key="10">
    <source>
        <dbReference type="ARBA" id="ARBA00058235"/>
    </source>
</evidence>
<evidence type="ECO:0000313" key="15">
    <source>
        <dbReference type="EMBL" id="CAD7652527.1"/>
    </source>
</evidence>
<dbReference type="GO" id="GO:0046872">
    <property type="term" value="F:metal ion binding"/>
    <property type="evidence" value="ECO:0007669"/>
    <property type="project" value="UniProtKB-KW"/>
</dbReference>
<reference evidence="15" key="1">
    <citation type="submission" date="2020-11" db="EMBL/GenBank/DDBJ databases">
        <authorList>
            <person name="Tran Van P."/>
        </authorList>
    </citation>
    <scope>NUCLEOTIDE SEQUENCE</scope>
</reference>
<dbReference type="GO" id="GO:0042262">
    <property type="term" value="P:DNA protection"/>
    <property type="evidence" value="ECO:0007669"/>
    <property type="project" value="TreeGrafter"/>
</dbReference>
<evidence type="ECO:0000256" key="8">
    <source>
        <dbReference type="ARBA" id="ARBA00022842"/>
    </source>
</evidence>
<evidence type="ECO:0000256" key="5">
    <source>
        <dbReference type="ARBA" id="ARBA00022553"/>
    </source>
</evidence>
<dbReference type="EMBL" id="OC920468">
    <property type="protein sequence ID" value="CAD7652527.1"/>
    <property type="molecule type" value="Genomic_DNA"/>
</dbReference>
<keyword evidence="4" id="KW-0963">Cytoplasm</keyword>
<dbReference type="AlphaFoldDB" id="A0A7R9QNG7"/>
<dbReference type="OrthoDB" id="411123at2759"/>
<dbReference type="GO" id="GO:0047840">
    <property type="term" value="F:dCTP diphosphatase activity"/>
    <property type="evidence" value="ECO:0007669"/>
    <property type="project" value="UniProtKB-EC"/>
</dbReference>
<dbReference type="Proteomes" id="UP000728032">
    <property type="component" value="Unassembled WGS sequence"/>
</dbReference>
<dbReference type="GO" id="GO:0005829">
    <property type="term" value="C:cytosol"/>
    <property type="evidence" value="ECO:0007669"/>
    <property type="project" value="UniProtKB-SubCell"/>
</dbReference>
<evidence type="ECO:0000256" key="7">
    <source>
        <dbReference type="ARBA" id="ARBA00022801"/>
    </source>
</evidence>
<dbReference type="GO" id="GO:0006253">
    <property type="term" value="P:dCTP catabolic process"/>
    <property type="evidence" value="ECO:0007669"/>
    <property type="project" value="TreeGrafter"/>
</dbReference>